<reference evidence="9" key="1">
    <citation type="submission" date="2021-01" db="EMBL/GenBank/DDBJ databases">
        <authorList>
            <person name="Zahm M."/>
            <person name="Roques C."/>
            <person name="Cabau C."/>
            <person name="Klopp C."/>
            <person name="Donnadieu C."/>
            <person name="Jouanno E."/>
            <person name="Lampietro C."/>
            <person name="Louis A."/>
            <person name="Herpin A."/>
            <person name="Echchiki A."/>
            <person name="Berthelot C."/>
            <person name="Parey E."/>
            <person name="Roest-Crollius H."/>
            <person name="Braasch I."/>
            <person name="Postlethwait J."/>
            <person name="Bobe J."/>
            <person name="Montfort J."/>
            <person name="Bouchez O."/>
            <person name="Begum T."/>
            <person name="Mejri S."/>
            <person name="Adams A."/>
            <person name="Chen W.-J."/>
            <person name="Guiguen Y."/>
        </authorList>
    </citation>
    <scope>NUCLEOTIDE SEQUENCE</scope>
    <source>
        <tissue evidence="9">Blood</tissue>
    </source>
</reference>
<keyword evidence="6" id="KW-0378">Hydrolase</keyword>
<evidence type="ECO:0000313" key="10">
    <source>
        <dbReference type="Proteomes" id="UP000829720"/>
    </source>
</evidence>
<dbReference type="GO" id="GO:0016787">
    <property type="term" value="F:hydrolase activity"/>
    <property type="evidence" value="ECO:0007669"/>
    <property type="project" value="UniProtKB-KW"/>
</dbReference>
<evidence type="ECO:0000256" key="3">
    <source>
        <dbReference type="ARBA" id="ARBA00006958"/>
    </source>
</evidence>
<dbReference type="GO" id="GO:0005634">
    <property type="term" value="C:nucleus"/>
    <property type="evidence" value="ECO:0007669"/>
    <property type="project" value="UniProtKB-SubCell"/>
</dbReference>
<accession>A0A8T3DWU2</accession>
<dbReference type="GO" id="GO:0004518">
    <property type="term" value="F:nuclease activity"/>
    <property type="evidence" value="ECO:0007669"/>
    <property type="project" value="UniProtKB-KW"/>
</dbReference>
<keyword evidence="5" id="KW-0479">Metal-binding</keyword>
<comment type="caution">
    <text evidence="9">The sequence shown here is derived from an EMBL/GenBank/DDBJ whole genome shotgun (WGS) entry which is preliminary data.</text>
</comment>
<gene>
    <name evidence="9" type="ORF">AGOR_G00075640</name>
</gene>
<evidence type="ECO:0000256" key="2">
    <source>
        <dbReference type="ARBA" id="ARBA00004123"/>
    </source>
</evidence>
<comment type="similarity">
    <text evidence="3">Belongs to the HARBI1 family.</text>
</comment>
<protein>
    <recommendedName>
        <fullName evidence="8">DDE Tnp4 domain-containing protein</fullName>
    </recommendedName>
</protein>
<keyword evidence="7" id="KW-0539">Nucleus</keyword>
<evidence type="ECO:0000256" key="5">
    <source>
        <dbReference type="ARBA" id="ARBA00022723"/>
    </source>
</evidence>
<evidence type="ECO:0000256" key="6">
    <source>
        <dbReference type="ARBA" id="ARBA00022801"/>
    </source>
</evidence>
<dbReference type="Proteomes" id="UP000829720">
    <property type="component" value="Unassembled WGS sequence"/>
</dbReference>
<dbReference type="AlphaFoldDB" id="A0A8T3DWU2"/>
<dbReference type="InterPro" id="IPR027806">
    <property type="entry name" value="HARBI1_dom"/>
</dbReference>
<evidence type="ECO:0000256" key="1">
    <source>
        <dbReference type="ARBA" id="ARBA00001968"/>
    </source>
</evidence>
<dbReference type="Pfam" id="PF13359">
    <property type="entry name" value="DDE_Tnp_4"/>
    <property type="match status" value="1"/>
</dbReference>
<proteinExistence type="inferred from homology"/>
<keyword evidence="4" id="KW-0540">Nuclease</keyword>
<evidence type="ECO:0000256" key="4">
    <source>
        <dbReference type="ARBA" id="ARBA00022722"/>
    </source>
</evidence>
<sequence length="348" mass="40454">MTTKKSVDFAYAMDQLKAIGLLAITFWEYFQEKRRIDDENSYMRLRRQRVASKQRLKSLLHNRRQRRLIFSKSLRSPLTWSYPRSDDWWTEIACNYTDDQWLQDFRLSRETFSYICVNIRGLMEKKDTNFRLCIPLKKRVAIALFKLASTAEYRLIGGLFGAVVDGKGRFWDVCVGSPGSTHDARVLRRSQFFVNATNGTLFPGKLRNIGGQDVGYYILGDAAYPLQSWLLKPYQDTGRLTAEKEQYNVTTSRARAIVEHSFGRLKGRWRCLLKRNDCDLELVKDMVETCCVLHNLCELNREEFSTDWNVHEHQVPPGVQPPAVVPGEEAQGRDARDALLRHFVTERL</sequence>
<dbReference type="OrthoDB" id="2668416at2759"/>
<comment type="cofactor">
    <cofactor evidence="1">
        <name>a divalent metal cation</name>
        <dbReference type="ChEBI" id="CHEBI:60240"/>
    </cofactor>
</comment>
<evidence type="ECO:0000256" key="7">
    <source>
        <dbReference type="ARBA" id="ARBA00023242"/>
    </source>
</evidence>
<comment type="subcellular location">
    <subcellularLocation>
        <location evidence="2">Nucleus</location>
    </subcellularLocation>
</comment>
<feature type="domain" description="DDE Tnp4" evidence="8">
    <location>
        <begin position="162"/>
        <end position="295"/>
    </location>
</feature>
<organism evidence="9 10">
    <name type="scientific">Albula goreensis</name>
    <dbReference type="NCBI Taxonomy" id="1534307"/>
    <lineage>
        <taxon>Eukaryota</taxon>
        <taxon>Metazoa</taxon>
        <taxon>Chordata</taxon>
        <taxon>Craniata</taxon>
        <taxon>Vertebrata</taxon>
        <taxon>Euteleostomi</taxon>
        <taxon>Actinopterygii</taxon>
        <taxon>Neopterygii</taxon>
        <taxon>Teleostei</taxon>
        <taxon>Albuliformes</taxon>
        <taxon>Albulidae</taxon>
        <taxon>Albula</taxon>
    </lineage>
</organism>
<evidence type="ECO:0000313" key="9">
    <source>
        <dbReference type="EMBL" id="KAI1898755.1"/>
    </source>
</evidence>
<dbReference type="PANTHER" id="PTHR22930">
    <property type="match status" value="1"/>
</dbReference>
<name>A0A8T3DWU2_9TELE</name>
<dbReference type="GO" id="GO:0046872">
    <property type="term" value="F:metal ion binding"/>
    <property type="evidence" value="ECO:0007669"/>
    <property type="project" value="UniProtKB-KW"/>
</dbReference>
<dbReference type="PANTHER" id="PTHR22930:SF85">
    <property type="entry name" value="GH03217P-RELATED"/>
    <property type="match status" value="1"/>
</dbReference>
<keyword evidence="10" id="KW-1185">Reference proteome</keyword>
<dbReference type="EMBL" id="JAERUA010000006">
    <property type="protein sequence ID" value="KAI1898755.1"/>
    <property type="molecule type" value="Genomic_DNA"/>
</dbReference>
<dbReference type="InterPro" id="IPR045249">
    <property type="entry name" value="HARBI1-like"/>
</dbReference>
<evidence type="ECO:0000259" key="8">
    <source>
        <dbReference type="Pfam" id="PF13359"/>
    </source>
</evidence>